<feature type="domain" description="Type II secretion system protein GspC N-terminal" evidence="10">
    <location>
        <begin position="33"/>
        <end position="168"/>
    </location>
</feature>
<comment type="subcellular location">
    <subcellularLocation>
        <location evidence="1">Cell inner membrane</location>
    </subcellularLocation>
</comment>
<feature type="compositionally biased region" description="Polar residues" evidence="9">
    <location>
        <begin position="182"/>
        <end position="197"/>
    </location>
</feature>
<keyword evidence="8" id="KW-0472">Membrane</keyword>
<keyword evidence="12" id="KW-1185">Reference proteome</keyword>
<keyword evidence="6" id="KW-0653">Protein transport</keyword>
<dbReference type="InterPro" id="IPR024961">
    <property type="entry name" value="T2SS_GspC_N"/>
</dbReference>
<dbReference type="Pfam" id="PF11356">
    <property type="entry name" value="T2SSC"/>
    <property type="match status" value="1"/>
</dbReference>
<feature type="region of interest" description="Disordered" evidence="9">
    <location>
        <begin position="170"/>
        <end position="210"/>
    </location>
</feature>
<evidence type="ECO:0000256" key="2">
    <source>
        <dbReference type="ARBA" id="ARBA00022448"/>
    </source>
</evidence>
<dbReference type="EMBL" id="JBGMEL010000014">
    <property type="protein sequence ID" value="MFA0791756.1"/>
    <property type="molecule type" value="Genomic_DNA"/>
</dbReference>
<evidence type="ECO:0000256" key="1">
    <source>
        <dbReference type="ARBA" id="ARBA00004533"/>
    </source>
</evidence>
<protein>
    <submittedName>
        <fullName evidence="11">Type II secretion system protein N</fullName>
    </submittedName>
</protein>
<evidence type="ECO:0000256" key="8">
    <source>
        <dbReference type="ARBA" id="ARBA00023136"/>
    </source>
</evidence>
<dbReference type="Proteomes" id="UP001569414">
    <property type="component" value="Unassembled WGS sequence"/>
</dbReference>
<sequence>MSPLRRAIGSVNNGFGQGDARRAFSRGTMAASAVGLLWVSGNLLAYGSLLMPSEPEESLLAERKDNRLGAPQASSIPNTPFFGYAEAKKQEATPEVDLSSIPVTQLNIVLSGVLDNSDKNKASALVAEKGKAAKRLFVGDSLPGGAELYSVEVDHVVLRRNGRMEKLTYPEVDGRPNVPLKNYSSLTRKSRQSGTKSTARREASQESIRERMEKLRELARERRAQRQPQ</sequence>
<keyword evidence="4" id="KW-0997">Cell inner membrane</keyword>
<feature type="compositionally biased region" description="Basic and acidic residues" evidence="9">
    <location>
        <begin position="199"/>
        <end position="210"/>
    </location>
</feature>
<name>A0ABV4NS40_9GAMM</name>
<dbReference type="RefSeq" id="WP_299585767.1">
    <property type="nucleotide sequence ID" value="NZ_JBGMEL010000014.1"/>
</dbReference>
<evidence type="ECO:0000256" key="7">
    <source>
        <dbReference type="ARBA" id="ARBA00022989"/>
    </source>
</evidence>
<evidence type="ECO:0000256" key="4">
    <source>
        <dbReference type="ARBA" id="ARBA00022519"/>
    </source>
</evidence>
<reference evidence="11 12" key="1">
    <citation type="submission" date="2024-08" db="EMBL/GenBank/DDBJ databases">
        <authorList>
            <person name="Ishaq N."/>
        </authorList>
    </citation>
    <scope>NUCLEOTIDE SEQUENCE [LARGE SCALE GENOMIC DNA]</scope>
    <source>
        <strain evidence="11 12">JCM 30400</strain>
    </source>
</reference>
<evidence type="ECO:0000256" key="3">
    <source>
        <dbReference type="ARBA" id="ARBA00022475"/>
    </source>
</evidence>
<keyword evidence="2" id="KW-0813">Transport</keyword>
<dbReference type="Gene3D" id="2.30.30.830">
    <property type="match status" value="1"/>
</dbReference>
<keyword evidence="5" id="KW-0812">Transmembrane</keyword>
<proteinExistence type="predicted"/>
<accession>A0ABV4NS40</accession>
<evidence type="ECO:0000313" key="11">
    <source>
        <dbReference type="EMBL" id="MFA0791756.1"/>
    </source>
</evidence>
<evidence type="ECO:0000259" key="10">
    <source>
        <dbReference type="Pfam" id="PF11356"/>
    </source>
</evidence>
<evidence type="ECO:0000256" key="9">
    <source>
        <dbReference type="SAM" id="MobiDB-lite"/>
    </source>
</evidence>
<evidence type="ECO:0000256" key="5">
    <source>
        <dbReference type="ARBA" id="ARBA00022692"/>
    </source>
</evidence>
<keyword evidence="7" id="KW-1133">Transmembrane helix</keyword>
<evidence type="ECO:0000256" key="6">
    <source>
        <dbReference type="ARBA" id="ARBA00022927"/>
    </source>
</evidence>
<evidence type="ECO:0000313" key="12">
    <source>
        <dbReference type="Proteomes" id="UP001569414"/>
    </source>
</evidence>
<organism evidence="11 12">
    <name type="scientific">Microbulbifer echini</name>
    <dbReference type="NCBI Taxonomy" id="1529067"/>
    <lineage>
        <taxon>Bacteria</taxon>
        <taxon>Pseudomonadati</taxon>
        <taxon>Pseudomonadota</taxon>
        <taxon>Gammaproteobacteria</taxon>
        <taxon>Cellvibrionales</taxon>
        <taxon>Microbulbiferaceae</taxon>
        <taxon>Microbulbifer</taxon>
    </lineage>
</organism>
<keyword evidence="3" id="KW-1003">Cell membrane</keyword>
<gene>
    <name evidence="11" type="ORF">ACCI51_14460</name>
</gene>
<comment type="caution">
    <text evidence="11">The sequence shown here is derived from an EMBL/GenBank/DDBJ whole genome shotgun (WGS) entry which is preliminary data.</text>
</comment>